<dbReference type="PATRIC" id="fig|159743.3.peg.5435"/>
<dbReference type="Proteomes" id="UP000032534">
    <property type="component" value="Unassembled WGS sequence"/>
</dbReference>
<proteinExistence type="predicted"/>
<dbReference type="EMBL" id="JTHP01000068">
    <property type="protein sequence ID" value="KJD43086.1"/>
    <property type="molecule type" value="Genomic_DNA"/>
</dbReference>
<keyword evidence="1" id="KW-0051">Antiviral defense</keyword>
<comment type="caution">
    <text evidence="3">The sequence shown here is derived from an EMBL/GenBank/DDBJ whole genome shotgun (WGS) entry which is preliminary data.</text>
</comment>
<dbReference type="GO" id="GO:0051607">
    <property type="term" value="P:defense response to virus"/>
    <property type="evidence" value="ECO:0007669"/>
    <property type="project" value="UniProtKB-KW"/>
</dbReference>
<protein>
    <recommendedName>
        <fullName evidence="2">CRISPR type III-associated protein domain-containing protein</fullName>
    </recommendedName>
</protein>
<reference evidence="3 4" key="1">
    <citation type="submission" date="2014-11" db="EMBL/GenBank/DDBJ databases">
        <title>Draft Genome Sequences of Paenibacillus polymyxa NRRL B-30509 and Paenibacillus terrae NRRL B-30644, Strains from a Poultry Environment that Produce Tridecaptin A and Paenicidins.</title>
        <authorList>
            <person name="van Belkum M.J."/>
            <person name="Lohans C.T."/>
            <person name="Vederas J.C."/>
        </authorList>
    </citation>
    <scope>NUCLEOTIDE SEQUENCE [LARGE SCALE GENOMIC DNA]</scope>
    <source>
        <strain evidence="3 4">NRRL B-30644</strain>
    </source>
</reference>
<dbReference type="InterPro" id="IPR005537">
    <property type="entry name" value="RAMP_III_fam"/>
</dbReference>
<dbReference type="PANTHER" id="PTHR35579:SF3">
    <property type="entry name" value="CRISPR SYSTEM CMS ENDORIBONUCLEASE CSM3"/>
    <property type="match status" value="1"/>
</dbReference>
<gene>
    <name evidence="3" type="ORF">QD47_24560</name>
</gene>
<evidence type="ECO:0000313" key="3">
    <source>
        <dbReference type="EMBL" id="KJD43086.1"/>
    </source>
</evidence>
<dbReference type="InterPro" id="IPR052216">
    <property type="entry name" value="CRISPR_Csm3_endoribonuclease"/>
</dbReference>
<keyword evidence="4" id="KW-1185">Reference proteome</keyword>
<sequence>MIQAWLEITLHSELCAATGDSIAGMVDTDIATEAGLPIIPSKRIKGCLRAVGQNLLDWGIAGSSEMNALFGTIGQQHGGLLQVHDAHLYEIPDKDSGGDVVRIEDYDRFLSQAQSRSQQEQQNILNELTELRTRTAMDPISGTAQPHSLRTIRVLHKGIVLRSQVIIQESLGNGKESDKKNRSNKTKNYVKLLTDCVNGLRGIGLGNTRGLGEVSCQLIWINESHDEMQQEQQITPILSGPPEKITELPYTLHLDQPVLIPGQGGLYYSSANCIPGSAMLGALAGMYINQQGLGGKAHTNEDFARIFLNGGVQFGYAFPTVADRVFIPCPVSWQGVKNEEAAYDKANIANWNSSNKNLNNMEFRGINSYVYLDQLSAEGNSGTTQLLKYEPEKEVRMHHARPLDRSYGHALGSDHGPNMGQFYQYVALKKDQSFSGTLRGNIADLNKLLSCIKQNGNQLRLGRSRTAEYGNVTFKADSVASQPNLLMSVSGQRNPLNCFTISLLTPLILADASGRVEANPAFFLEELKTRLALDIKTTELQLKFGTVSGYNSKWRMPKSQRPMLDVGSVFTITLEDTLTVGPEQIEQIRWGELTEEGCGQVKVIAAPTAAEAWNVTTIYADDHQQGEGHSIQDELQSDSAYEKLEKRISTYDRDYAKGRECAGKVKTEGLGLTKLHQLRDLFQSLTTKETLEKELQKMTAKDVKPQYQGVIENFQKGNLSSKAFKEGYFRTLIWKVRGEKNE</sequence>
<organism evidence="3 4">
    <name type="scientific">Paenibacillus terrae</name>
    <dbReference type="NCBI Taxonomy" id="159743"/>
    <lineage>
        <taxon>Bacteria</taxon>
        <taxon>Bacillati</taxon>
        <taxon>Bacillota</taxon>
        <taxon>Bacilli</taxon>
        <taxon>Bacillales</taxon>
        <taxon>Paenibacillaceae</taxon>
        <taxon>Paenibacillus</taxon>
    </lineage>
</organism>
<accession>A0A0D7WV68</accession>
<feature type="domain" description="CRISPR type III-associated protein" evidence="2">
    <location>
        <begin position="18"/>
        <end position="214"/>
    </location>
</feature>
<evidence type="ECO:0000256" key="1">
    <source>
        <dbReference type="ARBA" id="ARBA00023118"/>
    </source>
</evidence>
<dbReference type="OrthoDB" id="482771at2"/>
<dbReference type="Pfam" id="PF03787">
    <property type="entry name" value="RAMPs"/>
    <property type="match status" value="1"/>
</dbReference>
<dbReference type="AlphaFoldDB" id="A0A0D7WV68"/>
<evidence type="ECO:0000259" key="2">
    <source>
        <dbReference type="Pfam" id="PF03787"/>
    </source>
</evidence>
<evidence type="ECO:0000313" key="4">
    <source>
        <dbReference type="Proteomes" id="UP000032534"/>
    </source>
</evidence>
<dbReference type="RefSeq" id="WP_044648581.1">
    <property type="nucleotide sequence ID" value="NZ_JTHP01000068.1"/>
</dbReference>
<name>A0A0D7WV68_9BACL</name>
<dbReference type="PANTHER" id="PTHR35579">
    <property type="entry name" value="CRISPR SYSTEM CMS ENDORIBONUCLEASE CSM3"/>
    <property type="match status" value="1"/>
</dbReference>